<reference evidence="2" key="1">
    <citation type="submission" date="2020-05" db="EMBL/GenBank/DDBJ databases">
        <title>Mycena genomes resolve the evolution of fungal bioluminescence.</title>
        <authorList>
            <person name="Tsai I.J."/>
        </authorList>
    </citation>
    <scope>NUCLEOTIDE SEQUENCE</scope>
    <source>
        <strain evidence="2">160909Yilan</strain>
    </source>
</reference>
<proteinExistence type="predicted"/>
<accession>A0A8H6Y0U0</accession>
<sequence length="602" mass="67656">MDDQTRQNGESDSASRMESPSYTGAFFPHARHLVVAGGTFTSNNTITSPPAGDDAEEDWKETVSVHANLRPVRHPHILQIYATASSSGIYAAVFHDDLIPLELFLQSFRHSAILQTYIHAYMSADEDEALDYCGPTADSFFTTPWVRRSTGRLCLEFGTMEVDDKMPIPSQVRTLTPPDSIQTLHDLNKEAWVIASLALEQWYSLCHQCLTQDRRSDISVQAKVKVGSIIHWPSNCQFEDATEIPCVIPDRDRLVLAAWYHERLGRWKGDGPIWYTCRDIFGSIISTGLSNNVHARSWLSQANYIFKQLEILSNYNDYVLVDWVLFSVYIPFPRQNPPDGYLFICSPTDFHTGGSSVRWPDRPAYWSLYPSGSEPLSVEEASRLGFPPIQLTTRIGVKCWDETVYTGVRKFHAAKGFDPDSQDVARELGYLLYELSVPTSETQEQDSGTARDNQNEHPSSYREFVQDDPLEPIQEFSCSDKTVIRHCTFGELVELVKLGLIGVLILLQLYEHPPEFAVVVVMLPLLVTPLYTCPAPPPPFPRSAGAERQAKCLCSPRAYFSSGRSRRSFGERMVHGSGWDAGHMGPDAQGAAAPKRRSHAQW</sequence>
<feature type="region of interest" description="Disordered" evidence="1">
    <location>
        <begin position="580"/>
        <end position="602"/>
    </location>
</feature>
<dbReference type="EMBL" id="JACAZH010000015">
    <property type="protein sequence ID" value="KAF7349762.1"/>
    <property type="molecule type" value="Genomic_DNA"/>
</dbReference>
<evidence type="ECO:0000313" key="2">
    <source>
        <dbReference type="EMBL" id="KAF7349762.1"/>
    </source>
</evidence>
<dbReference type="OrthoDB" id="10436899at2759"/>
<dbReference type="Proteomes" id="UP000623467">
    <property type="component" value="Unassembled WGS sequence"/>
</dbReference>
<evidence type="ECO:0000313" key="3">
    <source>
        <dbReference type="Proteomes" id="UP000623467"/>
    </source>
</evidence>
<evidence type="ECO:0000256" key="1">
    <source>
        <dbReference type="SAM" id="MobiDB-lite"/>
    </source>
</evidence>
<keyword evidence="3" id="KW-1185">Reference proteome</keyword>
<gene>
    <name evidence="2" type="ORF">MSAN_01703400</name>
</gene>
<name>A0A8H6Y0U0_9AGAR</name>
<comment type="caution">
    <text evidence="2">The sequence shown here is derived from an EMBL/GenBank/DDBJ whole genome shotgun (WGS) entry which is preliminary data.</text>
</comment>
<protein>
    <submittedName>
        <fullName evidence="2">Uncharacterized protein</fullName>
    </submittedName>
</protein>
<feature type="region of interest" description="Disordered" evidence="1">
    <location>
        <begin position="439"/>
        <end position="460"/>
    </location>
</feature>
<feature type="compositionally biased region" description="Polar residues" evidence="1">
    <location>
        <begin position="439"/>
        <end position="458"/>
    </location>
</feature>
<dbReference type="AlphaFoldDB" id="A0A8H6Y0U0"/>
<feature type="region of interest" description="Disordered" evidence="1">
    <location>
        <begin position="1"/>
        <end position="20"/>
    </location>
</feature>
<organism evidence="2 3">
    <name type="scientific">Mycena sanguinolenta</name>
    <dbReference type="NCBI Taxonomy" id="230812"/>
    <lineage>
        <taxon>Eukaryota</taxon>
        <taxon>Fungi</taxon>
        <taxon>Dikarya</taxon>
        <taxon>Basidiomycota</taxon>
        <taxon>Agaricomycotina</taxon>
        <taxon>Agaricomycetes</taxon>
        <taxon>Agaricomycetidae</taxon>
        <taxon>Agaricales</taxon>
        <taxon>Marasmiineae</taxon>
        <taxon>Mycenaceae</taxon>
        <taxon>Mycena</taxon>
    </lineage>
</organism>